<evidence type="ECO:0000313" key="3">
    <source>
        <dbReference type="WBParaSite" id="ALUE_0000207001-mRNA-1"/>
    </source>
</evidence>
<dbReference type="Proteomes" id="UP000036681">
    <property type="component" value="Unplaced"/>
</dbReference>
<feature type="region of interest" description="Disordered" evidence="1">
    <location>
        <begin position="1"/>
        <end position="38"/>
    </location>
</feature>
<proteinExistence type="predicted"/>
<organism evidence="2 3">
    <name type="scientific">Ascaris lumbricoides</name>
    <name type="common">Giant roundworm</name>
    <dbReference type="NCBI Taxonomy" id="6252"/>
    <lineage>
        <taxon>Eukaryota</taxon>
        <taxon>Metazoa</taxon>
        <taxon>Ecdysozoa</taxon>
        <taxon>Nematoda</taxon>
        <taxon>Chromadorea</taxon>
        <taxon>Rhabditida</taxon>
        <taxon>Spirurina</taxon>
        <taxon>Ascaridomorpha</taxon>
        <taxon>Ascaridoidea</taxon>
        <taxon>Ascarididae</taxon>
        <taxon>Ascaris</taxon>
    </lineage>
</organism>
<name>A0A0M3HKM5_ASCLU</name>
<dbReference type="WBParaSite" id="ALUE_0000207001-mRNA-1">
    <property type="protein sequence ID" value="ALUE_0000207001-mRNA-1"/>
    <property type="gene ID" value="ALUE_0000207001"/>
</dbReference>
<keyword evidence="2" id="KW-1185">Reference proteome</keyword>
<accession>A0A0M3HKM5</accession>
<dbReference type="AlphaFoldDB" id="A0A0M3HKM5"/>
<evidence type="ECO:0000313" key="2">
    <source>
        <dbReference type="Proteomes" id="UP000036681"/>
    </source>
</evidence>
<sequence>MRGSEFARMSDEQSSSAKSMRKSASSTTALKHSYGGNKRCECLGNHVLIK</sequence>
<feature type="compositionally biased region" description="Low complexity" evidence="1">
    <location>
        <begin position="14"/>
        <end position="26"/>
    </location>
</feature>
<evidence type="ECO:0000256" key="1">
    <source>
        <dbReference type="SAM" id="MobiDB-lite"/>
    </source>
</evidence>
<reference evidence="3" key="1">
    <citation type="submission" date="2017-02" db="UniProtKB">
        <authorList>
            <consortium name="WormBaseParasite"/>
        </authorList>
    </citation>
    <scope>IDENTIFICATION</scope>
</reference>
<protein>
    <submittedName>
        <fullName evidence="3">Uncharacterized protein</fullName>
    </submittedName>
</protein>